<protein>
    <recommendedName>
        <fullName evidence="2">DUF4404 family protein</fullName>
    </recommendedName>
</protein>
<dbReference type="EMBL" id="CP163439">
    <property type="protein sequence ID" value="XDQ33649.1"/>
    <property type="molecule type" value="Genomic_DNA"/>
</dbReference>
<reference evidence="1" key="1">
    <citation type="submission" date="2024-07" db="EMBL/GenBank/DDBJ databases">
        <authorList>
            <person name="Yu S.T."/>
        </authorList>
    </citation>
    <scope>NUCLEOTIDE SEQUENCE</scope>
    <source>
        <strain evidence="1">R28</strain>
    </source>
</reference>
<organism evidence="1">
    <name type="scientific">Streptomyces sp. R28</name>
    <dbReference type="NCBI Taxonomy" id="3238628"/>
    <lineage>
        <taxon>Bacteria</taxon>
        <taxon>Bacillati</taxon>
        <taxon>Actinomycetota</taxon>
        <taxon>Actinomycetes</taxon>
        <taxon>Kitasatosporales</taxon>
        <taxon>Streptomycetaceae</taxon>
        <taxon>Streptomyces</taxon>
    </lineage>
</organism>
<accession>A0AB39PXH8</accession>
<dbReference type="AlphaFoldDB" id="A0AB39PXH8"/>
<gene>
    <name evidence="1" type="ORF">AB5J49_10135</name>
</gene>
<sequence length="129" mass="13313">MGADNPVSIGGSVQGQNVVIGGTQEVHGNLSITVGAGPGPADERERLQQLIDQLTAELSRVPAEHAAEVDEVVLAAEDAVRETEGDSPEQGRLRLRGEALTRAAARLAEIGPGIVALATQVAEAITRFG</sequence>
<dbReference type="RefSeq" id="WP_369168217.1">
    <property type="nucleotide sequence ID" value="NZ_CP163439.1"/>
</dbReference>
<proteinExistence type="predicted"/>
<evidence type="ECO:0008006" key="2">
    <source>
        <dbReference type="Google" id="ProtNLM"/>
    </source>
</evidence>
<name>A0AB39PXH8_9ACTN</name>
<evidence type="ECO:0000313" key="1">
    <source>
        <dbReference type="EMBL" id="XDQ33649.1"/>
    </source>
</evidence>